<dbReference type="SUPFAM" id="SSF56524">
    <property type="entry name" value="Oxidoreductase molybdopterin-binding domain"/>
    <property type="match status" value="1"/>
</dbReference>
<sequence length="527" mass="59197">MVKSAEGSLPRYPRKTMLLWGGAAALSVALCLGAAGCASPQQEASQDQGSNEPQGIVQTVEGDEWAAYLPKVTTKPDGTRVQKTPYAGMNNGYFFPKDWNLYNTYYLNADQRGCSSCHELDETLMATMDHWVYWGNYDNEPIRYNDCMGCHDAYGVSLQNFQDAMHDHMNSTTFVDMGGNCESCHYITNENQFEMWDYVKYDVLRGITDVAADDVDVDITWNQDEITPVEKMFVQKKAKNNWGTTAWFEEDDNIFNTYTVTFKGEMDNPREMTIQQMIDEFGTETRTIANHCTINATGGAYIYQAEVTGVPFKKIFETLGVHEGANMLDAIGVDGYDIPMYTQVALDSDPLLVFEMNGERLDLQQGYPLSIWFGDGVSGGQFTRYLTEVNIAHSDDPGGAYNNYNQGVFGDYVDPKTKQPINTPNVGVLTAETGQIFTAGQPIHFEGYAHAFEEDVVKLEFSFDHGATWKEVPVSGTDKSKWVYWKMDIKSFTDPGAYLVKIRVTSQDAEGNLHVNDRLVDFMMNVE</sequence>
<dbReference type="InterPro" id="IPR036374">
    <property type="entry name" value="OxRdtase_Mopterin-bd_sf"/>
</dbReference>
<dbReference type="Pfam" id="PF00174">
    <property type="entry name" value="Oxidored_molyb"/>
    <property type="match status" value="1"/>
</dbReference>
<dbReference type="InterPro" id="IPR014756">
    <property type="entry name" value="Ig_E-set"/>
</dbReference>
<dbReference type="Proteomes" id="UP000309454">
    <property type="component" value="Unassembled WGS sequence"/>
</dbReference>
<dbReference type="Gene3D" id="3.90.10.10">
    <property type="entry name" value="Cytochrome C3"/>
    <property type="match status" value="1"/>
</dbReference>
<evidence type="ECO:0000259" key="1">
    <source>
        <dbReference type="Pfam" id="PF00174"/>
    </source>
</evidence>
<dbReference type="InterPro" id="IPR036280">
    <property type="entry name" value="Multihaem_cyt_sf"/>
</dbReference>
<reference evidence="2 3" key="1">
    <citation type="submission" date="2019-04" db="EMBL/GenBank/DDBJ databases">
        <title>Microbes associate with the intestines of laboratory mice.</title>
        <authorList>
            <person name="Navarre W."/>
            <person name="Wong E."/>
            <person name="Huang K.C."/>
            <person name="Tropini C."/>
            <person name="Ng K."/>
            <person name="Yu B."/>
        </authorList>
    </citation>
    <scope>NUCLEOTIDE SEQUENCE [LARGE SCALE GENOMIC DNA]</scope>
    <source>
        <strain evidence="2 3">NM48_B13</strain>
    </source>
</reference>
<dbReference type="EMBL" id="SSTM01000002">
    <property type="protein sequence ID" value="TJW11397.1"/>
    <property type="molecule type" value="Genomic_DNA"/>
</dbReference>
<evidence type="ECO:0000313" key="2">
    <source>
        <dbReference type="EMBL" id="TJW11397.1"/>
    </source>
</evidence>
<comment type="caution">
    <text evidence="2">The sequence shown here is derived from an EMBL/GenBank/DDBJ whole genome shotgun (WGS) entry which is preliminary data.</text>
</comment>
<dbReference type="OrthoDB" id="3169350at2"/>
<gene>
    <name evidence="2" type="ORF">E5982_04105</name>
</gene>
<dbReference type="Gene3D" id="3.90.420.10">
    <property type="entry name" value="Oxidoreductase, molybdopterin-binding domain"/>
    <property type="match status" value="1"/>
</dbReference>
<dbReference type="SUPFAM" id="SSF48695">
    <property type="entry name" value="Multiheme cytochromes"/>
    <property type="match status" value="1"/>
</dbReference>
<keyword evidence="3" id="KW-1185">Reference proteome</keyword>
<dbReference type="GO" id="GO:0020037">
    <property type="term" value="F:heme binding"/>
    <property type="evidence" value="ECO:0007669"/>
    <property type="project" value="TreeGrafter"/>
</dbReference>
<dbReference type="PANTHER" id="PTHR19372:SF7">
    <property type="entry name" value="SULFITE OXIDASE, MITOCHONDRIAL"/>
    <property type="match status" value="1"/>
</dbReference>
<dbReference type="PANTHER" id="PTHR19372">
    <property type="entry name" value="SULFITE REDUCTASE"/>
    <property type="match status" value="1"/>
</dbReference>
<dbReference type="InterPro" id="IPR000572">
    <property type="entry name" value="OxRdtase_Mopterin-bd_dom"/>
</dbReference>
<dbReference type="SUPFAM" id="SSF81296">
    <property type="entry name" value="E set domains"/>
    <property type="match status" value="1"/>
</dbReference>
<proteinExistence type="predicted"/>
<dbReference type="AlphaFoldDB" id="A0A4T9TF07"/>
<name>A0A4T9TF07_9ACTN</name>
<dbReference type="GO" id="GO:0006790">
    <property type="term" value="P:sulfur compound metabolic process"/>
    <property type="evidence" value="ECO:0007669"/>
    <property type="project" value="TreeGrafter"/>
</dbReference>
<feature type="domain" description="Oxidoreductase molybdopterin-binding" evidence="1">
    <location>
        <begin position="256"/>
        <end position="396"/>
    </location>
</feature>
<accession>A0A4T9TF07</accession>
<dbReference type="Gene3D" id="2.60.40.650">
    <property type="match status" value="1"/>
</dbReference>
<organism evidence="2 3">
    <name type="scientific">Parvibacter caecicola</name>
    <dbReference type="NCBI Taxonomy" id="747645"/>
    <lineage>
        <taxon>Bacteria</taxon>
        <taxon>Bacillati</taxon>
        <taxon>Actinomycetota</taxon>
        <taxon>Coriobacteriia</taxon>
        <taxon>Coriobacteriales</taxon>
        <taxon>Coriobacteriaceae</taxon>
        <taxon>Parvibacter</taxon>
    </lineage>
</organism>
<protein>
    <recommendedName>
        <fullName evidence="1">Oxidoreductase molybdopterin-binding domain-containing protein</fullName>
    </recommendedName>
</protein>
<evidence type="ECO:0000313" key="3">
    <source>
        <dbReference type="Proteomes" id="UP000309454"/>
    </source>
</evidence>
<dbReference type="GO" id="GO:0008482">
    <property type="term" value="F:sulfite oxidase activity"/>
    <property type="evidence" value="ECO:0007669"/>
    <property type="project" value="TreeGrafter"/>
</dbReference>
<dbReference type="GO" id="GO:0043546">
    <property type="term" value="F:molybdopterin cofactor binding"/>
    <property type="evidence" value="ECO:0007669"/>
    <property type="project" value="TreeGrafter"/>
</dbReference>